<accession>A0AAJ6DBN8</accession>
<dbReference type="RefSeq" id="WP_261654825.1">
    <property type="nucleotide sequence ID" value="NZ_JARUQU010000013.1"/>
</dbReference>
<sequence length="118" mass="14126">MWCFFLALCQLVAEKHESYQWVKYIYIDDPVSSLDDNNTIAIACDLATLLKDNKDNFKVIISSHHGLFFNVMCNELKKQNHRKYFLYKDKITNQLYLQATDDFLSFIMLRILENYKER</sequence>
<evidence type="ECO:0000313" key="2">
    <source>
        <dbReference type="Proteomes" id="UP001222296"/>
    </source>
</evidence>
<proteinExistence type="predicted"/>
<evidence type="ECO:0000313" key="1">
    <source>
        <dbReference type="EMBL" id="WGE11200.1"/>
    </source>
</evidence>
<evidence type="ECO:0008006" key="3">
    <source>
        <dbReference type="Google" id="ProtNLM"/>
    </source>
</evidence>
<dbReference type="AlphaFoldDB" id="A0AAJ6DBN8"/>
<organism evidence="1 2">
    <name type="scientific">Glaesserella parasuis</name>
    <name type="common">Haemophilus parasuis</name>
    <dbReference type="NCBI Taxonomy" id="738"/>
    <lineage>
        <taxon>Bacteria</taxon>
        <taxon>Pseudomonadati</taxon>
        <taxon>Pseudomonadota</taxon>
        <taxon>Gammaproteobacteria</taxon>
        <taxon>Pasteurellales</taxon>
        <taxon>Pasteurellaceae</taxon>
        <taxon>Glaesserella</taxon>
    </lineage>
</organism>
<protein>
    <recommendedName>
        <fullName evidence="3">Anticodon nuclease</fullName>
    </recommendedName>
</protein>
<name>A0AAJ6DBN8_GLAPU</name>
<dbReference type="EMBL" id="CP121769">
    <property type="protein sequence ID" value="WGE11200.1"/>
    <property type="molecule type" value="Genomic_DNA"/>
</dbReference>
<dbReference type="Proteomes" id="UP001222296">
    <property type="component" value="Chromosome"/>
</dbReference>
<gene>
    <name evidence="1" type="ORF">QBL01_02465</name>
</gene>
<reference evidence="1" key="1">
    <citation type="submission" date="2023-04" db="EMBL/GenBank/DDBJ databases">
        <title>Molecular characterization of the Integrative and Conjugative elements harboring multidrug-resistance gene from Glaesserella (Haemophilus) parasuis.</title>
        <authorList>
            <person name="Che Y."/>
            <person name="Zhou L."/>
        </authorList>
    </citation>
    <scope>NUCLEOTIDE SEQUENCE</scope>
    <source>
        <strain evidence="1">Z44</strain>
    </source>
</reference>